<dbReference type="SUPFAM" id="SSF52151">
    <property type="entry name" value="FabD/lysophospholipase-like"/>
    <property type="match status" value="1"/>
</dbReference>
<sequence>MLINQQKALVLGGGGFAASSWSTGLIIGMADAGVDVRDADVIIGTSSGGRVALQLVSNAPLEEIFEQQVTVASRVARPATNVDWSRLQREIAHAKALGGERTDILKRIGALALANGGPDRRALVASQLPMQNWPERRVLFTALNAETGLRRAFDRESGIDLVDALMATTAFFGCPPVWFEGAPYIDGGFHSSDNADLSAGYAKVLVLALNPPPGAMKLVPLEDGVADLRATGAEVVVIQPDEEATEAIASGGTPMNPAICEPATRAGRAQGRRVVQARGTTGWW</sequence>
<dbReference type="RefSeq" id="WP_194453665.1">
    <property type="nucleotide sequence ID" value="NZ_CP063849.1"/>
</dbReference>
<keyword evidence="1" id="KW-0443">Lipid metabolism</keyword>
<evidence type="ECO:0000259" key="2">
    <source>
        <dbReference type="Pfam" id="PF01734"/>
    </source>
</evidence>
<dbReference type="Proteomes" id="UP000593892">
    <property type="component" value="Chromosome"/>
</dbReference>
<dbReference type="Pfam" id="PF01734">
    <property type="entry name" value="Patatin"/>
    <property type="match status" value="1"/>
</dbReference>
<reference evidence="3 4" key="1">
    <citation type="submission" date="2020-10" db="EMBL/GenBank/DDBJ databases">
        <title>Complete genome sequence of Paludibaculum fermentans P105T, a facultatively anaerobic acidobacterium capable of dissimilatory Fe(III) reduction.</title>
        <authorList>
            <person name="Dedysh S.N."/>
            <person name="Beletsky A.V."/>
            <person name="Kulichevskaya I.S."/>
            <person name="Mardanov A.V."/>
            <person name="Ravin N.V."/>
        </authorList>
    </citation>
    <scope>NUCLEOTIDE SEQUENCE [LARGE SCALE GENOMIC DNA]</scope>
    <source>
        <strain evidence="3 4">P105</strain>
    </source>
</reference>
<gene>
    <name evidence="3" type="ORF">IRI77_14705</name>
</gene>
<dbReference type="KEGG" id="pfer:IRI77_14705"/>
<name>A0A7S7NY95_PALFE</name>
<evidence type="ECO:0000313" key="4">
    <source>
        <dbReference type="Proteomes" id="UP000593892"/>
    </source>
</evidence>
<organism evidence="3 4">
    <name type="scientific">Paludibaculum fermentans</name>
    <dbReference type="NCBI Taxonomy" id="1473598"/>
    <lineage>
        <taxon>Bacteria</taxon>
        <taxon>Pseudomonadati</taxon>
        <taxon>Acidobacteriota</taxon>
        <taxon>Terriglobia</taxon>
        <taxon>Bryobacterales</taxon>
        <taxon>Bryobacteraceae</taxon>
        <taxon>Paludibaculum</taxon>
    </lineage>
</organism>
<dbReference type="AlphaFoldDB" id="A0A7S7NY95"/>
<protein>
    <submittedName>
        <fullName evidence="3">Patatin-like phospholipase family protein</fullName>
    </submittedName>
</protein>
<evidence type="ECO:0000313" key="3">
    <source>
        <dbReference type="EMBL" id="QOY92011.1"/>
    </source>
</evidence>
<dbReference type="GO" id="GO:0006629">
    <property type="term" value="P:lipid metabolic process"/>
    <property type="evidence" value="ECO:0007669"/>
    <property type="project" value="UniProtKB-KW"/>
</dbReference>
<accession>A0A7S7NY95</accession>
<evidence type="ECO:0000256" key="1">
    <source>
        <dbReference type="ARBA" id="ARBA00023098"/>
    </source>
</evidence>
<dbReference type="InterPro" id="IPR002641">
    <property type="entry name" value="PNPLA_dom"/>
</dbReference>
<dbReference type="InterPro" id="IPR016035">
    <property type="entry name" value="Acyl_Trfase/lysoPLipase"/>
</dbReference>
<dbReference type="Gene3D" id="3.40.1090.10">
    <property type="entry name" value="Cytosolic phospholipase A2 catalytic domain"/>
    <property type="match status" value="1"/>
</dbReference>
<dbReference type="EMBL" id="CP063849">
    <property type="protein sequence ID" value="QOY92011.1"/>
    <property type="molecule type" value="Genomic_DNA"/>
</dbReference>
<proteinExistence type="predicted"/>
<feature type="domain" description="PNPLA" evidence="2">
    <location>
        <begin position="9"/>
        <end position="195"/>
    </location>
</feature>
<keyword evidence="4" id="KW-1185">Reference proteome</keyword>